<proteinExistence type="predicted"/>
<gene>
    <name evidence="2" type="ORF">SAMN02745120_0306</name>
</gene>
<sequence length="241" mass="29335">MSATVYNFKRYELKYMISRTQYEELLYQLRNHIVEDKFFKSSISNIYYDTPSYKLIRQSLEKPIYKEKFRIRSYSPYPKAEDEVFLELKKKYKKVVYKRRIKSTVKQSKTYLNNISLLKEEGQIGKEIEYFFNYHNFLKPAMYIYYDRYSYKGANDESLRITFDYNLKYRDFDLSLENGSYGFNLIDKEFMLMEIKISGAIPIWLNKIFVDLEIFQHSFSKYGEAYKKTIKESIYDNRIIV</sequence>
<dbReference type="RefSeq" id="WP_079588302.1">
    <property type="nucleotide sequence ID" value="NZ_FUYN01000001.1"/>
</dbReference>
<dbReference type="Proteomes" id="UP000243406">
    <property type="component" value="Unassembled WGS sequence"/>
</dbReference>
<dbReference type="InterPro" id="IPR042267">
    <property type="entry name" value="VTC_sf"/>
</dbReference>
<dbReference type="InterPro" id="IPR018966">
    <property type="entry name" value="VTC_domain"/>
</dbReference>
<evidence type="ECO:0000259" key="1">
    <source>
        <dbReference type="Pfam" id="PF09359"/>
    </source>
</evidence>
<dbReference type="Gene3D" id="3.20.100.30">
    <property type="entry name" value="VTC, catalytic tunnel domain"/>
    <property type="match status" value="1"/>
</dbReference>
<dbReference type="OrthoDB" id="185578at2"/>
<evidence type="ECO:0000313" key="3">
    <source>
        <dbReference type="Proteomes" id="UP000243406"/>
    </source>
</evidence>
<dbReference type="AlphaFoldDB" id="A0A1T4ZS71"/>
<evidence type="ECO:0000313" key="2">
    <source>
        <dbReference type="EMBL" id="SKB25465.1"/>
    </source>
</evidence>
<protein>
    <submittedName>
        <fullName evidence="2">VTC domain-containing protein</fullName>
    </submittedName>
</protein>
<dbReference type="GO" id="GO:0006799">
    <property type="term" value="P:polyphosphate biosynthetic process"/>
    <property type="evidence" value="ECO:0007669"/>
    <property type="project" value="UniProtKB-ARBA"/>
</dbReference>
<organism evidence="2 3">
    <name type="scientific">Acetoanaerobium noterae</name>
    <dbReference type="NCBI Taxonomy" id="745369"/>
    <lineage>
        <taxon>Bacteria</taxon>
        <taxon>Bacillati</taxon>
        <taxon>Bacillota</taxon>
        <taxon>Clostridia</taxon>
        <taxon>Peptostreptococcales</taxon>
        <taxon>Filifactoraceae</taxon>
        <taxon>Acetoanaerobium</taxon>
    </lineage>
</organism>
<accession>A0A1T4ZS71</accession>
<dbReference type="Pfam" id="PF09359">
    <property type="entry name" value="VTC"/>
    <property type="match status" value="1"/>
</dbReference>
<name>A0A1T4ZS71_9FIRM</name>
<feature type="domain" description="VTC" evidence="1">
    <location>
        <begin position="9"/>
        <end position="228"/>
    </location>
</feature>
<dbReference type="EMBL" id="FUYN01000001">
    <property type="protein sequence ID" value="SKB25465.1"/>
    <property type="molecule type" value="Genomic_DNA"/>
</dbReference>
<reference evidence="3" key="1">
    <citation type="submission" date="2017-02" db="EMBL/GenBank/DDBJ databases">
        <authorList>
            <person name="Varghese N."/>
            <person name="Submissions S."/>
        </authorList>
    </citation>
    <scope>NUCLEOTIDE SEQUENCE [LARGE SCALE GENOMIC DNA]</scope>
    <source>
        <strain evidence="3">ATCC 35199</strain>
    </source>
</reference>
<dbReference type="CDD" id="cd07750">
    <property type="entry name" value="PolyPPase_VTC_like"/>
    <property type="match status" value="1"/>
</dbReference>
<keyword evidence="3" id="KW-1185">Reference proteome</keyword>